<accession>A0AAJ6QQH2</accession>
<dbReference type="CDD" id="cd02440">
    <property type="entry name" value="AdoMet_MTases"/>
    <property type="match status" value="2"/>
</dbReference>
<feature type="domain" description="Methyltransferase type 11" evidence="1">
    <location>
        <begin position="369"/>
        <end position="464"/>
    </location>
</feature>
<evidence type="ECO:0000313" key="2">
    <source>
        <dbReference type="Proteomes" id="UP000694867"/>
    </source>
</evidence>
<evidence type="ECO:0000313" key="3">
    <source>
        <dbReference type="RefSeq" id="XP_003740672.2"/>
    </source>
</evidence>
<sequence>MTAEINFARLLRQLPELRTALVENRKMVLVPAAAIVGYLVLRDPAKNALHRFFAHFYSDWLLEDVNLVLQPFREFLGDQLASQKAQSPHSHDNEPLSILEIGMGPGSSLDFYPKDSRIVAVEPNPYFVDRLLKLQESHPNLVKVIHGSAEDLRDIPSESIDAVVSTLVLCSVSDLDKSIKEVKRVLVKGGRFYFFEHQACPKSWRRYLLQIVANPLWRIVFDGCNLHRQIHRQIEANGFEMDHAKLNAGASWYVCQAGTEGYVVKRRTLMMAVEVNFARFLQQLPAIRTSVIENRRMILIPTAAVFGYLVLRDPVKDGLDRFFAYIYNTYLLKDVNLALRAYREHMREELASQETLDPHSHNDESLRILEIGMGPGVNLDFYPANSRVIGVEPNPYFVDQLIQLQKSHRNFVKVIRGFAEDLRDISTESVDAVVATLVLCSVKDLDKSLKEVKRVLVKGGRFYFFEHQACQVSWKRYLLQIIANPFWKIVFDGCNLNRQTHRQIEANGFEMSHTKQSVGHMWYILRSTTEGYAVKE</sequence>
<dbReference type="AlphaFoldDB" id="A0AAJ6QQH2"/>
<proteinExistence type="predicted"/>
<evidence type="ECO:0000259" key="1">
    <source>
        <dbReference type="Pfam" id="PF08241"/>
    </source>
</evidence>
<dbReference type="Gene3D" id="3.40.50.150">
    <property type="entry name" value="Vaccinia Virus protein VP39"/>
    <property type="match status" value="2"/>
</dbReference>
<organism evidence="2 3">
    <name type="scientific">Galendromus occidentalis</name>
    <name type="common">western predatory mite</name>
    <dbReference type="NCBI Taxonomy" id="34638"/>
    <lineage>
        <taxon>Eukaryota</taxon>
        <taxon>Metazoa</taxon>
        <taxon>Ecdysozoa</taxon>
        <taxon>Arthropoda</taxon>
        <taxon>Chelicerata</taxon>
        <taxon>Arachnida</taxon>
        <taxon>Acari</taxon>
        <taxon>Parasitiformes</taxon>
        <taxon>Mesostigmata</taxon>
        <taxon>Gamasina</taxon>
        <taxon>Phytoseioidea</taxon>
        <taxon>Phytoseiidae</taxon>
        <taxon>Typhlodrominae</taxon>
        <taxon>Galendromus</taxon>
    </lineage>
</organism>
<reference evidence="3" key="1">
    <citation type="submission" date="2025-08" db="UniProtKB">
        <authorList>
            <consortium name="RefSeq"/>
        </authorList>
    </citation>
    <scope>IDENTIFICATION</scope>
</reference>
<name>A0AAJ6QQH2_9ACAR</name>
<keyword evidence="2" id="KW-1185">Reference proteome</keyword>
<dbReference type="InterPro" id="IPR052356">
    <property type="entry name" value="Thiol_S-MT"/>
</dbReference>
<dbReference type="InterPro" id="IPR029063">
    <property type="entry name" value="SAM-dependent_MTases_sf"/>
</dbReference>
<dbReference type="Proteomes" id="UP000694867">
    <property type="component" value="Unplaced"/>
</dbReference>
<dbReference type="SUPFAM" id="SSF53335">
    <property type="entry name" value="S-adenosyl-L-methionine-dependent methyltransferases"/>
    <property type="match status" value="2"/>
</dbReference>
<dbReference type="Pfam" id="PF08241">
    <property type="entry name" value="Methyltransf_11"/>
    <property type="match status" value="2"/>
</dbReference>
<dbReference type="RefSeq" id="XP_003740672.2">
    <property type="nucleotide sequence ID" value="XM_003740624.2"/>
</dbReference>
<dbReference type="GO" id="GO:0008757">
    <property type="term" value="F:S-adenosylmethionine-dependent methyltransferase activity"/>
    <property type="evidence" value="ECO:0007669"/>
    <property type="project" value="InterPro"/>
</dbReference>
<gene>
    <name evidence="3" type="primary">LOC100899743</name>
</gene>
<protein>
    <submittedName>
        <fullName evidence="3">Uncharacterized protein LOC100899743</fullName>
    </submittedName>
</protein>
<dbReference type="PANTHER" id="PTHR45036">
    <property type="entry name" value="METHYLTRANSFERASE LIKE 7B"/>
    <property type="match status" value="1"/>
</dbReference>
<feature type="domain" description="Methyltransferase type 11" evidence="1">
    <location>
        <begin position="99"/>
        <end position="194"/>
    </location>
</feature>
<dbReference type="KEGG" id="goe:100899743"/>
<dbReference type="InterPro" id="IPR013216">
    <property type="entry name" value="Methyltransf_11"/>
</dbReference>
<dbReference type="PANTHER" id="PTHR45036:SF1">
    <property type="entry name" value="METHYLTRANSFERASE LIKE 7A"/>
    <property type="match status" value="1"/>
</dbReference>
<dbReference type="GeneID" id="100899743"/>